<proteinExistence type="predicted"/>
<protein>
    <submittedName>
        <fullName evidence="4">LysM domain-containing protein</fullName>
    </submittedName>
</protein>
<reference evidence="4 5" key="1">
    <citation type="submission" date="2016-10" db="EMBL/GenBank/DDBJ databases">
        <authorList>
            <person name="de Groot N.N."/>
        </authorList>
    </citation>
    <scope>NUCLEOTIDE SEQUENCE [LARGE SCALE GENOMIC DNA]</scope>
    <source>
        <strain evidence="4 5">DSM 17890</strain>
    </source>
</reference>
<gene>
    <name evidence="4" type="ORF">SAMN05444336_102455</name>
</gene>
<dbReference type="InterPro" id="IPR036779">
    <property type="entry name" value="LysM_dom_sf"/>
</dbReference>
<evidence type="ECO:0000259" key="3">
    <source>
        <dbReference type="PROSITE" id="PS51782"/>
    </source>
</evidence>
<keyword evidence="2" id="KW-0732">Signal</keyword>
<dbReference type="PROSITE" id="PS51782">
    <property type="entry name" value="LYSM"/>
    <property type="match status" value="1"/>
</dbReference>
<dbReference type="Pfam" id="PF01476">
    <property type="entry name" value="LysM"/>
    <property type="match status" value="1"/>
</dbReference>
<organism evidence="4 5">
    <name type="scientific">Albimonas donghaensis</name>
    <dbReference type="NCBI Taxonomy" id="356660"/>
    <lineage>
        <taxon>Bacteria</taxon>
        <taxon>Pseudomonadati</taxon>
        <taxon>Pseudomonadota</taxon>
        <taxon>Alphaproteobacteria</taxon>
        <taxon>Rhodobacterales</taxon>
        <taxon>Paracoccaceae</taxon>
        <taxon>Albimonas</taxon>
    </lineage>
</organism>
<feature type="domain" description="LysM" evidence="3">
    <location>
        <begin position="51"/>
        <end position="97"/>
    </location>
</feature>
<dbReference type="CDD" id="cd00118">
    <property type="entry name" value="LysM"/>
    <property type="match status" value="1"/>
</dbReference>
<feature type="chain" id="PRO_5011747889" evidence="2">
    <location>
        <begin position="40"/>
        <end position="455"/>
    </location>
</feature>
<evidence type="ECO:0000313" key="4">
    <source>
        <dbReference type="EMBL" id="SDW82668.1"/>
    </source>
</evidence>
<evidence type="ECO:0000313" key="5">
    <source>
        <dbReference type="Proteomes" id="UP000199118"/>
    </source>
</evidence>
<name>A0A1H2WQ86_9RHOB</name>
<feature type="region of interest" description="Disordered" evidence="1">
    <location>
        <begin position="229"/>
        <end position="276"/>
    </location>
</feature>
<dbReference type="EMBL" id="FNMZ01000002">
    <property type="protein sequence ID" value="SDW82668.1"/>
    <property type="molecule type" value="Genomic_DNA"/>
</dbReference>
<sequence>MTRSPASRRPPARTPFHGAVSAVPAALLLVALCAGPPGAGQAQAQAKDGCAEVTVRAGQTLSGIAREAGVAVEALFDANRDRLTSPDRIGIGQSLRLPCKAEAEAETEAPSDPAAPATPEPERERDDAAPAPTSEPPVDPAGALPPRARPEDPDDAPAPPPASRPTPLAPPPEPGPADAPLPVLELPPGPGAPAAMVRDAIALARAALADAVPGRALLTVGEVDAKTGAGASAVDQTGNGGDEAAEEAPQEQTPAGEPPLAPLPSAAGSGGAPAAPPADPLAALAPGGRALLAYPVWWPDCAALSRLSPRDAALCARHDASRPLAVMRMAWFARADAVPLNAPPPPDARICRAEGRPDADLAALGLAPPRARRLAPPDDAACLEMLAQGEADFASLPAAALAEALKGSFRLPPGLERRPELERSLALRAVAHGGSPEGRAALDALDAGLESLARE</sequence>
<evidence type="ECO:0000256" key="2">
    <source>
        <dbReference type="SAM" id="SignalP"/>
    </source>
</evidence>
<feature type="region of interest" description="Disordered" evidence="1">
    <location>
        <begin position="83"/>
        <end position="194"/>
    </location>
</feature>
<dbReference type="SMART" id="SM00257">
    <property type="entry name" value="LysM"/>
    <property type="match status" value="1"/>
</dbReference>
<feature type="signal peptide" evidence="2">
    <location>
        <begin position="1"/>
        <end position="39"/>
    </location>
</feature>
<dbReference type="Gene3D" id="3.10.350.10">
    <property type="entry name" value="LysM domain"/>
    <property type="match status" value="1"/>
</dbReference>
<dbReference type="RefSeq" id="WP_176954683.1">
    <property type="nucleotide sequence ID" value="NZ_FNMZ01000002.1"/>
</dbReference>
<evidence type="ECO:0000256" key="1">
    <source>
        <dbReference type="SAM" id="MobiDB-lite"/>
    </source>
</evidence>
<dbReference type="InterPro" id="IPR018392">
    <property type="entry name" value="LysM"/>
</dbReference>
<dbReference type="AlphaFoldDB" id="A0A1H2WQ86"/>
<feature type="compositionally biased region" description="Pro residues" evidence="1">
    <location>
        <begin position="156"/>
        <end position="191"/>
    </location>
</feature>
<dbReference type="SUPFAM" id="SSF54106">
    <property type="entry name" value="LysM domain"/>
    <property type="match status" value="1"/>
</dbReference>
<accession>A0A1H2WQ86</accession>
<dbReference type="Proteomes" id="UP000199118">
    <property type="component" value="Unassembled WGS sequence"/>
</dbReference>
<keyword evidence="5" id="KW-1185">Reference proteome</keyword>